<feature type="chain" id="PRO_5003154576" evidence="1">
    <location>
        <begin position="21"/>
        <end position="398"/>
    </location>
</feature>
<keyword evidence="3" id="KW-1185">Reference proteome</keyword>
<feature type="signal peptide" evidence="1">
    <location>
        <begin position="1"/>
        <end position="20"/>
    </location>
</feature>
<protein>
    <submittedName>
        <fullName evidence="2">Exported protein</fullName>
    </submittedName>
</protein>
<accession>E1X5G4</accession>
<dbReference type="RefSeq" id="WP_014245062.1">
    <property type="nucleotide sequence ID" value="NC_016620.1"/>
</dbReference>
<proteinExistence type="predicted"/>
<name>E1X5G4_HALMS</name>
<sequence>MKYLSSIALLLTCMISSAQALEYNAPTLIFNSSADSGHNMPPRTVFTDRAPSINDHGEMAITLTLLDGTYDTGIWVKSKFQEGILTTTGARESFNDVQINNDGALFYTHQTLNGIKGVYTATGKKEGGYNFTNHMDDEEIMPYESFSNLFLTKSGELFFTAKNFKGDLAIFNYHAEFGLDLITAQNQRSRTPYSFVFSPSYNDNSEAAYKVRVGKRGELDDSLPDQIILSKGSSKKIVAQDQDSDPNSKWKSLRNTVALSNSGAVAFIAHDGVAEKLVLIEANGNERILATKGKELKEFSFFSVIINDKNWVAFRGKDLEGNHTIFIATENGVQKVLTQFDKIKVPWGEALIAYGPHIPFGGNIDMNNHGDIIVNTGLANLENTQDYGSGVVVIYSKK</sequence>
<evidence type="ECO:0000256" key="1">
    <source>
        <dbReference type="SAM" id="SignalP"/>
    </source>
</evidence>
<evidence type="ECO:0000313" key="2">
    <source>
        <dbReference type="EMBL" id="CBW27285.1"/>
    </source>
</evidence>
<dbReference type="HOGENOM" id="CLU_692170_0_0_7"/>
<dbReference type="Proteomes" id="UP000008963">
    <property type="component" value="Chromosome"/>
</dbReference>
<reference evidence="3" key="1">
    <citation type="journal article" date="2013" name="ISME J.">
        <title>A small predatory core genome in the divergent marine Bacteriovorax marinus SJ and the terrestrial Bdellovibrio bacteriovorus.</title>
        <authorList>
            <person name="Crossman L.C."/>
            <person name="Chen H."/>
            <person name="Cerdeno-Tarraga A.M."/>
            <person name="Brooks K."/>
            <person name="Quail M.A."/>
            <person name="Pineiro S.A."/>
            <person name="Hobley L."/>
            <person name="Sockett R.E."/>
            <person name="Bentley S.D."/>
            <person name="Parkhill J."/>
            <person name="Williams H.N."/>
            <person name="Stine O.C."/>
        </authorList>
    </citation>
    <scope>NUCLEOTIDE SEQUENCE [LARGE SCALE GENOMIC DNA]</scope>
    <source>
        <strain evidence="3">ATCC BAA-682 / DSM 15412 / SJ</strain>
    </source>
</reference>
<dbReference type="PATRIC" id="fig|862908.3.peg.2379"/>
<dbReference type="SUPFAM" id="SSF82171">
    <property type="entry name" value="DPP6 N-terminal domain-like"/>
    <property type="match status" value="1"/>
</dbReference>
<dbReference type="AlphaFoldDB" id="E1X5G4"/>
<keyword evidence="1" id="KW-0732">Signal</keyword>
<dbReference type="KEGG" id="bmx:BMS_2494"/>
<gene>
    <name evidence="2" type="ordered locus">BMS_2494</name>
</gene>
<evidence type="ECO:0000313" key="3">
    <source>
        <dbReference type="Proteomes" id="UP000008963"/>
    </source>
</evidence>
<organism evidence="2 3">
    <name type="scientific">Halobacteriovorax marinus (strain ATCC BAA-682 / DSM 15412 / SJ)</name>
    <name type="common">Bacteriovorax marinus</name>
    <dbReference type="NCBI Taxonomy" id="862908"/>
    <lineage>
        <taxon>Bacteria</taxon>
        <taxon>Pseudomonadati</taxon>
        <taxon>Bdellovibrionota</taxon>
        <taxon>Bacteriovoracia</taxon>
        <taxon>Bacteriovoracales</taxon>
        <taxon>Halobacteriovoraceae</taxon>
        <taxon>Halobacteriovorax</taxon>
    </lineage>
</organism>
<dbReference type="OrthoDB" id="5296037at2"/>
<dbReference type="EMBL" id="FQ312005">
    <property type="protein sequence ID" value="CBW27285.1"/>
    <property type="molecule type" value="Genomic_DNA"/>
</dbReference>
<dbReference type="eggNOG" id="ENOG5033ZQZ">
    <property type="taxonomic scope" value="Bacteria"/>
</dbReference>